<dbReference type="Gene3D" id="3.40.640.10">
    <property type="entry name" value="Type I PLP-dependent aspartate aminotransferase-like (Major domain)"/>
    <property type="match status" value="1"/>
</dbReference>
<name>A0A5S4VZV9_9BRAD</name>
<feature type="domain" description="Aminotransferase class I/classII large" evidence="1">
    <location>
        <begin position="94"/>
        <end position="368"/>
    </location>
</feature>
<protein>
    <submittedName>
        <fullName evidence="2">PLP-dependent aminotransferase family protein</fullName>
    </submittedName>
</protein>
<dbReference type="Proteomes" id="UP000324853">
    <property type="component" value="Unassembled WGS sequence"/>
</dbReference>
<dbReference type="AlphaFoldDB" id="A0A5S4VZV9"/>
<keyword evidence="3" id="KW-1185">Reference proteome</keyword>
<comment type="caution">
    <text evidence="2">The sequence shown here is derived from an EMBL/GenBank/DDBJ whole genome shotgun (WGS) entry which is preliminary data.</text>
</comment>
<dbReference type="InterPro" id="IPR051446">
    <property type="entry name" value="HTH_trans_reg/aminotransferase"/>
</dbReference>
<dbReference type="InterPro" id="IPR015424">
    <property type="entry name" value="PyrdxlP-dep_Trfase"/>
</dbReference>
<dbReference type="EMBL" id="VSSR01000108">
    <property type="protein sequence ID" value="TYL71446.1"/>
    <property type="molecule type" value="Genomic_DNA"/>
</dbReference>
<proteinExistence type="predicted"/>
<dbReference type="Pfam" id="PF00155">
    <property type="entry name" value="Aminotran_1_2"/>
    <property type="match status" value="1"/>
</dbReference>
<reference evidence="2 3" key="1">
    <citation type="submission" date="2019-08" db="EMBL/GenBank/DDBJ databases">
        <title>Bradyrhizobium hipponensis sp. nov., a rhizobium isolated from a Lupinus angustifolius root nodule in Tunisia.</title>
        <authorList>
            <person name="Off K."/>
            <person name="Rejili M."/>
            <person name="Mars M."/>
            <person name="Brachmann A."/>
            <person name="Marin M."/>
        </authorList>
    </citation>
    <scope>NUCLEOTIDE SEQUENCE [LARGE SCALE GENOMIC DNA]</scope>
    <source>
        <strain evidence="2 3">CTAW11</strain>
    </source>
</reference>
<accession>A0A5S4VZV9</accession>
<dbReference type="InterPro" id="IPR015421">
    <property type="entry name" value="PyrdxlP-dep_Trfase_major"/>
</dbReference>
<gene>
    <name evidence="2" type="ORF">FXB38_40010</name>
</gene>
<dbReference type="InterPro" id="IPR004839">
    <property type="entry name" value="Aminotransferase_I/II_large"/>
</dbReference>
<keyword evidence="2" id="KW-0032">Aminotransferase</keyword>
<dbReference type="RefSeq" id="WP_148756388.1">
    <property type="nucleotide sequence ID" value="NZ_VSSR01000108.1"/>
</dbReference>
<keyword evidence="2" id="KW-0808">Transferase</keyword>
<evidence type="ECO:0000259" key="1">
    <source>
        <dbReference type="Pfam" id="PF00155"/>
    </source>
</evidence>
<dbReference type="SUPFAM" id="SSF53383">
    <property type="entry name" value="PLP-dependent transferases"/>
    <property type="match status" value="1"/>
</dbReference>
<dbReference type="CDD" id="cd00609">
    <property type="entry name" value="AAT_like"/>
    <property type="match status" value="1"/>
</dbReference>
<sequence length="403" mass="42876">MIPVADTTPASMQIQAPQISEPLHESSLVDFTRSLPPAVPRLDAELARAIDRLRSEHDLDRLIHGGAARGSSSGRLGGARYLAPRLGDAIDIECILTTNGTQSALLILFHHLVGKGGRLLTERLSYGALRELAGIAGIELAGLDVDGDGILPESFERACRKGGVRALYCNPTVQNPTTAIMPLSRRVALADISRRYGVPIIEDDALGRLHPDATAPIAKIAPDVVWYVMSATKGLAHGLRLAYVVAPSRAQCDSALAPVERLSFWTAAPLLTAVVASWTLSGAADLISEAIREENAAREAIARGALGQIGLISKPGSMHVWLPLPAPWTCDSFVRSAVAAGVLLRSAEHFAVDNQPVPNAVRLSLSTPSSRRAAEVGIARLAALLDRRPAAEYQEERSVPNPC</sequence>
<organism evidence="2 3">
    <name type="scientific">Bradyrhizobium cytisi</name>
    <dbReference type="NCBI Taxonomy" id="515489"/>
    <lineage>
        <taxon>Bacteria</taxon>
        <taxon>Pseudomonadati</taxon>
        <taxon>Pseudomonadota</taxon>
        <taxon>Alphaproteobacteria</taxon>
        <taxon>Hyphomicrobiales</taxon>
        <taxon>Nitrobacteraceae</taxon>
        <taxon>Bradyrhizobium</taxon>
    </lineage>
</organism>
<dbReference type="PANTHER" id="PTHR46577:SF1">
    <property type="entry name" value="HTH-TYPE TRANSCRIPTIONAL REGULATORY PROTEIN GABR"/>
    <property type="match status" value="1"/>
</dbReference>
<evidence type="ECO:0000313" key="2">
    <source>
        <dbReference type="EMBL" id="TYL71446.1"/>
    </source>
</evidence>
<dbReference type="PANTHER" id="PTHR46577">
    <property type="entry name" value="HTH-TYPE TRANSCRIPTIONAL REGULATORY PROTEIN GABR"/>
    <property type="match status" value="1"/>
</dbReference>
<dbReference type="OrthoDB" id="9794015at2"/>
<evidence type="ECO:0000313" key="3">
    <source>
        <dbReference type="Proteomes" id="UP000324853"/>
    </source>
</evidence>
<dbReference type="GO" id="GO:0008483">
    <property type="term" value="F:transaminase activity"/>
    <property type="evidence" value="ECO:0007669"/>
    <property type="project" value="UniProtKB-KW"/>
</dbReference>
<dbReference type="GO" id="GO:0030170">
    <property type="term" value="F:pyridoxal phosphate binding"/>
    <property type="evidence" value="ECO:0007669"/>
    <property type="project" value="InterPro"/>
</dbReference>